<keyword evidence="14" id="KW-1185">Reference proteome</keyword>
<sequence>MADMRVGVGSANPVKREAVAAAVNCATIDGTAPASIETVPVGTGVSEQPRGRAETIRGARTRARNVLERGYDLGVGLEGGVADVENADGLFLIMWAVVDDGATTGIGSGPSVRLPATVERRVRDGAELGPVIDDVLGEEDVATGRGAIGAFTGGRIDRTKALETATSSALAPFLTDLYVCESADRPDV</sequence>
<organism evidence="13 14">
    <name type="scientific">Halopenitus salinus</name>
    <dbReference type="NCBI Taxonomy" id="1198295"/>
    <lineage>
        <taxon>Archaea</taxon>
        <taxon>Methanobacteriati</taxon>
        <taxon>Methanobacteriota</taxon>
        <taxon>Stenosarchaea group</taxon>
        <taxon>Halobacteria</taxon>
        <taxon>Halobacteriales</taxon>
        <taxon>Haloferacaceae</taxon>
        <taxon>Halopenitus</taxon>
    </lineage>
</organism>
<dbReference type="InterPro" id="IPR050299">
    <property type="entry name" value="YjjX_NTPase"/>
</dbReference>
<protein>
    <recommendedName>
        <fullName evidence="9">inosine/xanthosine triphosphatase</fullName>
        <ecNumber evidence="9">3.6.1.73</ecNumber>
    </recommendedName>
</protein>
<comment type="caution">
    <text evidence="13">The sequence shown here is derived from an EMBL/GenBank/DDBJ whole genome shotgun (WGS) entry which is preliminary data.</text>
</comment>
<keyword evidence="7" id="KW-0546">Nucleotide metabolism</keyword>
<evidence type="ECO:0000256" key="3">
    <source>
        <dbReference type="ARBA" id="ARBA00022723"/>
    </source>
</evidence>
<dbReference type="GO" id="GO:0103023">
    <property type="term" value="F:ITPase activity"/>
    <property type="evidence" value="ECO:0007669"/>
    <property type="project" value="UniProtKB-EC"/>
</dbReference>
<evidence type="ECO:0000256" key="6">
    <source>
        <dbReference type="ARBA" id="ARBA00022842"/>
    </source>
</evidence>
<evidence type="ECO:0000313" key="14">
    <source>
        <dbReference type="Proteomes" id="UP001596296"/>
    </source>
</evidence>
<dbReference type="EC" id="3.6.1.73" evidence="9"/>
<dbReference type="PANTHER" id="PTHR34699">
    <property type="match status" value="1"/>
</dbReference>
<dbReference type="Proteomes" id="UP001596296">
    <property type="component" value="Unassembled WGS sequence"/>
</dbReference>
<reference evidence="13 14" key="1">
    <citation type="journal article" date="2019" name="Int. J. Syst. Evol. Microbiol.">
        <title>The Global Catalogue of Microorganisms (GCM) 10K type strain sequencing project: providing services to taxonomists for standard genome sequencing and annotation.</title>
        <authorList>
            <consortium name="The Broad Institute Genomics Platform"/>
            <consortium name="The Broad Institute Genome Sequencing Center for Infectious Disease"/>
            <person name="Wu L."/>
            <person name="Ma J."/>
        </authorList>
    </citation>
    <scope>NUCLEOTIDE SEQUENCE [LARGE SCALE GENOMIC DNA]</scope>
    <source>
        <strain evidence="13 14">SKJ47</strain>
    </source>
</reference>
<comment type="catalytic activity">
    <reaction evidence="10">
        <text>ITP + H2O = IDP + phosphate + H(+)</text>
        <dbReference type="Rhea" id="RHEA:28330"/>
        <dbReference type="ChEBI" id="CHEBI:15377"/>
        <dbReference type="ChEBI" id="CHEBI:15378"/>
        <dbReference type="ChEBI" id="CHEBI:43474"/>
        <dbReference type="ChEBI" id="CHEBI:58280"/>
        <dbReference type="ChEBI" id="CHEBI:61402"/>
        <dbReference type="EC" id="3.6.1.73"/>
    </reaction>
</comment>
<evidence type="ECO:0000256" key="10">
    <source>
        <dbReference type="ARBA" id="ARBA00048174"/>
    </source>
</evidence>
<feature type="domain" description="Non-canonical purine NTP phosphatase/PRRC1" evidence="12">
    <location>
        <begin position="9"/>
        <end position="174"/>
    </location>
</feature>
<dbReference type="GO" id="GO:0000166">
    <property type="term" value="F:nucleotide binding"/>
    <property type="evidence" value="ECO:0007669"/>
    <property type="project" value="UniProtKB-KW"/>
</dbReference>
<evidence type="ECO:0000313" key="13">
    <source>
        <dbReference type="EMBL" id="MFC6892203.1"/>
    </source>
</evidence>
<dbReference type="RefSeq" id="WP_379741944.1">
    <property type="nucleotide sequence ID" value="NZ_JBHSVN010000001.1"/>
</dbReference>
<evidence type="ECO:0000256" key="5">
    <source>
        <dbReference type="ARBA" id="ARBA00022801"/>
    </source>
</evidence>
<evidence type="ECO:0000259" key="12">
    <source>
        <dbReference type="Pfam" id="PF01931"/>
    </source>
</evidence>
<dbReference type="SUPFAM" id="SSF52972">
    <property type="entry name" value="ITPase-like"/>
    <property type="match status" value="1"/>
</dbReference>
<dbReference type="EMBL" id="JBHSXL010000006">
    <property type="protein sequence ID" value="MFC6892203.1"/>
    <property type="molecule type" value="Genomic_DNA"/>
</dbReference>
<comment type="catalytic activity">
    <reaction evidence="11">
        <text>XTP + H2O = XDP + phosphate + H(+)</text>
        <dbReference type="Rhea" id="RHEA:28406"/>
        <dbReference type="ChEBI" id="CHEBI:15377"/>
        <dbReference type="ChEBI" id="CHEBI:15378"/>
        <dbReference type="ChEBI" id="CHEBI:43474"/>
        <dbReference type="ChEBI" id="CHEBI:59884"/>
        <dbReference type="ChEBI" id="CHEBI:61314"/>
        <dbReference type="EC" id="3.6.1.73"/>
    </reaction>
</comment>
<keyword evidence="3" id="KW-0479">Metal-binding</keyword>
<dbReference type="Pfam" id="PF01931">
    <property type="entry name" value="NTPase_I-T"/>
    <property type="match status" value="1"/>
</dbReference>
<keyword evidence="6" id="KW-0460">Magnesium</keyword>
<evidence type="ECO:0000256" key="8">
    <source>
        <dbReference type="ARBA" id="ARBA00023211"/>
    </source>
</evidence>
<dbReference type="Gene3D" id="3.90.950.10">
    <property type="match status" value="1"/>
</dbReference>
<dbReference type="GO" id="GO:0009117">
    <property type="term" value="P:nucleotide metabolic process"/>
    <property type="evidence" value="ECO:0007669"/>
    <property type="project" value="UniProtKB-KW"/>
</dbReference>
<evidence type="ECO:0000256" key="11">
    <source>
        <dbReference type="ARBA" id="ARBA00048781"/>
    </source>
</evidence>
<dbReference type="InterPro" id="IPR026533">
    <property type="entry name" value="NTPase/PRRC1"/>
</dbReference>
<evidence type="ECO:0000256" key="4">
    <source>
        <dbReference type="ARBA" id="ARBA00022741"/>
    </source>
</evidence>
<dbReference type="AlphaFoldDB" id="A0ABD5USV8"/>
<dbReference type="GO" id="GO:0046872">
    <property type="term" value="F:metal ion binding"/>
    <property type="evidence" value="ECO:0007669"/>
    <property type="project" value="UniProtKB-KW"/>
</dbReference>
<keyword evidence="4" id="KW-0547">Nucleotide-binding</keyword>
<name>A0ABD5USV8_9EURY</name>
<accession>A0ABD5USV8</accession>
<comment type="cofactor">
    <cofactor evidence="1">
        <name>Mn(2+)</name>
        <dbReference type="ChEBI" id="CHEBI:29035"/>
    </cofactor>
</comment>
<comment type="cofactor">
    <cofactor evidence="2">
        <name>Mg(2+)</name>
        <dbReference type="ChEBI" id="CHEBI:18420"/>
    </cofactor>
</comment>
<dbReference type="PANTHER" id="PTHR34699:SF2">
    <property type="entry name" value="NON-CANONICAL PURINE NTP PHOSPHATASE_PRRC1 DOMAIN-CONTAINING PROTEIN"/>
    <property type="match status" value="1"/>
</dbReference>
<evidence type="ECO:0000256" key="7">
    <source>
        <dbReference type="ARBA" id="ARBA00023080"/>
    </source>
</evidence>
<keyword evidence="5" id="KW-0378">Hydrolase</keyword>
<gene>
    <name evidence="13" type="ORF">ACFQE9_06220</name>
</gene>
<evidence type="ECO:0000256" key="9">
    <source>
        <dbReference type="ARBA" id="ARBA00038901"/>
    </source>
</evidence>
<dbReference type="InterPro" id="IPR029001">
    <property type="entry name" value="ITPase-like_fam"/>
</dbReference>
<proteinExistence type="predicted"/>
<keyword evidence="8" id="KW-0464">Manganese</keyword>
<evidence type="ECO:0000256" key="2">
    <source>
        <dbReference type="ARBA" id="ARBA00001946"/>
    </source>
</evidence>
<evidence type="ECO:0000256" key="1">
    <source>
        <dbReference type="ARBA" id="ARBA00001936"/>
    </source>
</evidence>